<sequence>MRIVCLNCITDFELKESGPGWVSTIRHSGGGYDKRVRTFADRLSARCPNGCELDAELLARPTKVVSFIGESASSKSHLIVSMIYSMMNDPLLNRDCSMTISQRSVALWDRLRYRLVDTRRALDATAPRRVVHAGSENRHEPRGARFRPRQNGGDEDGNSPGGTGLEPRVPLLVKVTSLYTGASVNLAFIDVAGEDIADAEVAAKVSPHLAITDFLWCVVPSTLNKRYLAQMRAGAGEVDQASLDNAVEHSQTVERTILMIDQVAALWREANGFPRNVPIARDGFHAATIVAKSDLLSLLQFPDIGSVAPPSTWATDDGADSGNLYNLGQIARRGWATREVVRSLFPAVDAKMATEFSDNRYFPVSAVGCSKQSDDSFPVFKPFGVVDPAVLMLNSIHELHVPR</sequence>
<name>A0ABW1JQX6_9NOCA</name>
<dbReference type="Proteomes" id="UP001596223">
    <property type="component" value="Unassembled WGS sequence"/>
</dbReference>
<feature type="region of interest" description="Disordered" evidence="1">
    <location>
        <begin position="129"/>
        <end position="166"/>
    </location>
</feature>
<protein>
    <recommendedName>
        <fullName evidence="4">ATP-binding protein</fullName>
    </recommendedName>
</protein>
<comment type="caution">
    <text evidence="2">The sequence shown here is derived from an EMBL/GenBank/DDBJ whole genome shotgun (WGS) entry which is preliminary data.</text>
</comment>
<reference evidence="3" key="1">
    <citation type="journal article" date="2019" name="Int. J. Syst. Evol. Microbiol.">
        <title>The Global Catalogue of Microorganisms (GCM) 10K type strain sequencing project: providing services to taxonomists for standard genome sequencing and annotation.</title>
        <authorList>
            <consortium name="The Broad Institute Genomics Platform"/>
            <consortium name="The Broad Institute Genome Sequencing Center for Infectious Disease"/>
            <person name="Wu L."/>
            <person name="Ma J."/>
        </authorList>
    </citation>
    <scope>NUCLEOTIDE SEQUENCE [LARGE SCALE GENOMIC DNA]</scope>
    <source>
        <strain evidence="3">CCUG 36956</strain>
    </source>
</reference>
<organism evidence="2 3">
    <name type="scientific">Nocardia lasii</name>
    <dbReference type="NCBI Taxonomy" id="1616107"/>
    <lineage>
        <taxon>Bacteria</taxon>
        <taxon>Bacillati</taxon>
        <taxon>Actinomycetota</taxon>
        <taxon>Actinomycetes</taxon>
        <taxon>Mycobacteriales</taxon>
        <taxon>Nocardiaceae</taxon>
        <taxon>Nocardia</taxon>
    </lineage>
</organism>
<dbReference type="RefSeq" id="WP_378601998.1">
    <property type="nucleotide sequence ID" value="NZ_JBHSQN010000003.1"/>
</dbReference>
<accession>A0ABW1JQX6</accession>
<gene>
    <name evidence="2" type="ORF">ACFP3H_08365</name>
</gene>
<keyword evidence="3" id="KW-1185">Reference proteome</keyword>
<evidence type="ECO:0000313" key="3">
    <source>
        <dbReference type="Proteomes" id="UP001596223"/>
    </source>
</evidence>
<proteinExistence type="predicted"/>
<dbReference type="EMBL" id="JBHSQN010000003">
    <property type="protein sequence ID" value="MFC6011063.1"/>
    <property type="molecule type" value="Genomic_DNA"/>
</dbReference>
<evidence type="ECO:0000313" key="2">
    <source>
        <dbReference type="EMBL" id="MFC6011063.1"/>
    </source>
</evidence>
<evidence type="ECO:0008006" key="4">
    <source>
        <dbReference type="Google" id="ProtNLM"/>
    </source>
</evidence>
<evidence type="ECO:0000256" key="1">
    <source>
        <dbReference type="SAM" id="MobiDB-lite"/>
    </source>
</evidence>